<reference evidence="1 2" key="1">
    <citation type="submission" date="2019-05" db="EMBL/GenBank/DDBJ databases">
        <title>Another draft genome of Portunus trituberculatus and its Hox gene families provides insights of decapod evolution.</title>
        <authorList>
            <person name="Jeong J.-H."/>
            <person name="Song I."/>
            <person name="Kim S."/>
            <person name="Choi T."/>
            <person name="Kim D."/>
            <person name="Ryu S."/>
            <person name="Kim W."/>
        </authorList>
    </citation>
    <scope>NUCLEOTIDE SEQUENCE [LARGE SCALE GENOMIC DNA]</scope>
    <source>
        <tissue evidence="1">Muscle</tissue>
    </source>
</reference>
<organism evidence="1 2">
    <name type="scientific">Portunus trituberculatus</name>
    <name type="common">Swimming crab</name>
    <name type="synonym">Neptunus trituberculatus</name>
    <dbReference type="NCBI Taxonomy" id="210409"/>
    <lineage>
        <taxon>Eukaryota</taxon>
        <taxon>Metazoa</taxon>
        <taxon>Ecdysozoa</taxon>
        <taxon>Arthropoda</taxon>
        <taxon>Crustacea</taxon>
        <taxon>Multicrustacea</taxon>
        <taxon>Malacostraca</taxon>
        <taxon>Eumalacostraca</taxon>
        <taxon>Eucarida</taxon>
        <taxon>Decapoda</taxon>
        <taxon>Pleocyemata</taxon>
        <taxon>Brachyura</taxon>
        <taxon>Eubrachyura</taxon>
        <taxon>Portunoidea</taxon>
        <taxon>Portunidae</taxon>
        <taxon>Portuninae</taxon>
        <taxon>Portunus</taxon>
    </lineage>
</organism>
<comment type="caution">
    <text evidence="1">The sequence shown here is derived from an EMBL/GenBank/DDBJ whole genome shotgun (WGS) entry which is preliminary data.</text>
</comment>
<name>A0A5B7I230_PORTR</name>
<accession>A0A5B7I230</accession>
<dbReference type="EMBL" id="VSRR010042286">
    <property type="protein sequence ID" value="MPC75969.1"/>
    <property type="molecule type" value="Genomic_DNA"/>
</dbReference>
<evidence type="ECO:0000313" key="1">
    <source>
        <dbReference type="EMBL" id="MPC75969.1"/>
    </source>
</evidence>
<keyword evidence="2" id="KW-1185">Reference proteome</keyword>
<protein>
    <submittedName>
        <fullName evidence="1">Uncharacterized protein</fullName>
    </submittedName>
</protein>
<dbReference type="AlphaFoldDB" id="A0A5B7I230"/>
<sequence>MGVFNRSERWFVQRVEEAECREWLWANEVVRKKRGRCNKGGAQRGLLIGHERVETKCWGCVAAYQAWVLQPPPYGTLCGGRSKLLPSHTTAMNTQQNRVTMASLGLRHSRGL</sequence>
<gene>
    <name evidence="1" type="ORF">E2C01_070370</name>
</gene>
<dbReference type="Proteomes" id="UP000324222">
    <property type="component" value="Unassembled WGS sequence"/>
</dbReference>
<proteinExistence type="predicted"/>
<evidence type="ECO:0000313" key="2">
    <source>
        <dbReference type="Proteomes" id="UP000324222"/>
    </source>
</evidence>